<accession>A0A9P1BP81</accession>
<dbReference type="OrthoDB" id="360540at2759"/>
<name>A0A9P1BP81_9DINO</name>
<evidence type="ECO:0000313" key="3">
    <source>
        <dbReference type="EMBL" id="CAI3976936.1"/>
    </source>
</evidence>
<dbReference type="PANTHER" id="PTHR15323:SF6">
    <property type="entry name" value="CELL DIVISION CYCLE PROTEIN 123 HOMOLOG"/>
    <property type="match status" value="1"/>
</dbReference>
<keyword evidence="4" id="KW-0132">Cell division</keyword>
<dbReference type="GO" id="GO:0051301">
    <property type="term" value="P:cell division"/>
    <property type="evidence" value="ECO:0007669"/>
    <property type="project" value="UniProtKB-KW"/>
</dbReference>
<dbReference type="InterPro" id="IPR009772">
    <property type="entry name" value="CDC123"/>
</dbReference>
<dbReference type="Proteomes" id="UP001152797">
    <property type="component" value="Unassembled WGS sequence"/>
</dbReference>
<reference evidence="3" key="1">
    <citation type="submission" date="2022-10" db="EMBL/GenBank/DDBJ databases">
        <authorList>
            <person name="Chen Y."/>
            <person name="Dougan E. K."/>
            <person name="Chan C."/>
            <person name="Rhodes N."/>
            <person name="Thang M."/>
        </authorList>
    </citation>
    <scope>NUCLEOTIDE SEQUENCE</scope>
</reference>
<evidence type="ECO:0000256" key="1">
    <source>
        <dbReference type="ARBA" id="ARBA00011047"/>
    </source>
</evidence>
<protein>
    <submittedName>
        <fullName evidence="4">Cell division cycle protein 123 homolog</fullName>
    </submittedName>
</protein>
<evidence type="ECO:0000313" key="5">
    <source>
        <dbReference type="Proteomes" id="UP001152797"/>
    </source>
</evidence>
<organism evidence="3">
    <name type="scientific">Cladocopium goreaui</name>
    <dbReference type="NCBI Taxonomy" id="2562237"/>
    <lineage>
        <taxon>Eukaryota</taxon>
        <taxon>Sar</taxon>
        <taxon>Alveolata</taxon>
        <taxon>Dinophyceae</taxon>
        <taxon>Suessiales</taxon>
        <taxon>Symbiodiniaceae</taxon>
        <taxon>Cladocopium</taxon>
    </lineage>
</organism>
<dbReference type="PANTHER" id="PTHR15323">
    <property type="entry name" value="D123 PROTEIN"/>
    <property type="match status" value="1"/>
</dbReference>
<comment type="similarity">
    <text evidence="1">Belongs to the CDC123 family.</text>
</comment>
<keyword evidence="4" id="KW-0131">Cell cycle</keyword>
<feature type="region of interest" description="Disordered" evidence="2">
    <location>
        <begin position="735"/>
        <end position="757"/>
    </location>
</feature>
<keyword evidence="5" id="KW-1185">Reference proteome</keyword>
<comment type="caution">
    <text evidence="3">The sequence shown here is derived from an EMBL/GenBank/DDBJ whole genome shotgun (WGS) entry which is preliminary data.</text>
</comment>
<dbReference type="EMBL" id="CAMXCT020000307">
    <property type="protein sequence ID" value="CAL1130311.1"/>
    <property type="molecule type" value="Genomic_DNA"/>
</dbReference>
<feature type="compositionally biased region" description="Basic and acidic residues" evidence="2">
    <location>
        <begin position="736"/>
        <end position="754"/>
    </location>
</feature>
<dbReference type="AlphaFoldDB" id="A0A9P1BP81"/>
<evidence type="ECO:0000313" key="4">
    <source>
        <dbReference type="EMBL" id="CAL4764248.1"/>
    </source>
</evidence>
<gene>
    <name evidence="3" type="ORF">C1SCF055_LOCUS5118</name>
</gene>
<proteinExistence type="inferred from homology"/>
<feature type="region of interest" description="Disordered" evidence="2">
    <location>
        <begin position="458"/>
        <end position="491"/>
    </location>
</feature>
<reference evidence="4 5" key="2">
    <citation type="submission" date="2024-05" db="EMBL/GenBank/DDBJ databases">
        <authorList>
            <person name="Chen Y."/>
            <person name="Shah S."/>
            <person name="Dougan E. K."/>
            <person name="Thang M."/>
            <person name="Chan C."/>
        </authorList>
    </citation>
    <scope>NUCLEOTIDE SEQUENCE [LARGE SCALE GENOMIC DNA]</scope>
</reference>
<dbReference type="EMBL" id="CAMXCT030000307">
    <property type="protein sequence ID" value="CAL4764248.1"/>
    <property type="molecule type" value="Genomic_DNA"/>
</dbReference>
<sequence length="1166" mass="131219">MGNSQGLLPGSKCCLGAGQENESEMPGGMSFLRSSEVNFEAQAVGSHTSCLSWRLGPDSAFSIELEQLQDLHAQINTHLTVFRAVLLFDDATSGLIMGNGVEDAGMNAPDSMTRLGQLLCRWALSQSPAIGILVGVDHGVLYSVQGLLSFPSGNESPAYFGPVSAGARHLADTSRQEGMVHISTSAKEQLSALRFLPLVLGSQNTFYLDAFTEVIDHAAAGRTGARPLVSSMEFAQGEGRGKRMSFEKFKELLQSHNVDLSKFGKGNAKSLHQFYTAAVRDEKCFLQLKDHALHRFVELVRIHLRFRSAEGKLHELKINTEMTDEGRERERNQLLAMVMRLQDSGNWRAALERCFETKFGIPVEAQAGLFHIATDVARRHPICLDMAPEPEADQMQEEEVLACAFQSWFHLFLGRFGLGFSWSFGDTKFKDLTFKSEIIPLPEDFVRYLLADGIHVPSKTKSSAPPGAMEDDAASNGSWGSGGDSEDDPEATFDFPELEEEVRSAIQRLNGKVLPKLNWSAPKDAHWIHGTLKCTSPSDVFTLLKASDFVSHDLCNAFDHCNCSRKRPEAFTLVLRRWHSLHESSEFRVFVRDDHLIAISQRQTSGFFEHLLQEEEQEAIRNAISTFFEDKVRGRFPLSRFAFDVYVDIPPRRRVWLVDFSPWGASTEPCLFEWSELGRLSPGPLLRVVRDQMECHGKLENFHQIPLELAELNSQEGLNELLEKASCEEAAMGLRKPSESWHRRNNPEPHEDRATSSAVPVCIDGKEGRGRCHRQVLGAPTDAYKYEEYSADSQTIPGIVSTYKTHIVFVTVKDRTRTELQTMGLPDGKEFKTQDGKTQWVWAQVVNSKEDELMQLLQKNCIDISEFTWQSFVELYTEVYEDSLSTIEVVDDQLVRKVRIVKIWLEANVWNEKHVLVIKTKQQRGRTQNVRKLRTLSMRMRALQNWTEAVSEALFLRLGISQQQQREALHTYLLETREEVEFSVSFPGLKTVYSICEVQCEILNPQDQRWQYIGLPAATDFTFSRQEPISNTGEFDTVITRWGWTNSDEMEHKLELGGPKGLKKPCPFDGAAKSTDSLESVDISRKKVVPPDPLPVSASLGWDVWLQNGYSIRISFPSCSDSSTFLADPGGKDELLIMRARDPVVLVSICSVVCVLPAHCLHSLRM</sequence>
<evidence type="ECO:0000256" key="2">
    <source>
        <dbReference type="SAM" id="MobiDB-lite"/>
    </source>
</evidence>
<dbReference type="Pfam" id="PF07065">
    <property type="entry name" value="D123"/>
    <property type="match status" value="1"/>
</dbReference>
<dbReference type="EMBL" id="CAMXCT010000307">
    <property type="protein sequence ID" value="CAI3976936.1"/>
    <property type="molecule type" value="Genomic_DNA"/>
</dbReference>
<dbReference type="GO" id="GO:0005737">
    <property type="term" value="C:cytoplasm"/>
    <property type="evidence" value="ECO:0007669"/>
    <property type="project" value="TreeGrafter"/>
</dbReference>